<reference evidence="1" key="1">
    <citation type="submission" date="2017-10" db="EMBL/GenBank/DDBJ databases">
        <title>Draft genome sequence of the planktic cyanobacteria Tychonema bourrellyi isolated from alpine lentic freshwater.</title>
        <authorList>
            <person name="Tett A."/>
            <person name="Armanini F."/>
            <person name="Asnicar F."/>
            <person name="Boscaini A."/>
            <person name="Pasolli E."/>
            <person name="Zolfo M."/>
            <person name="Donati C."/>
            <person name="Salmaso N."/>
            <person name="Segata N."/>
        </authorList>
    </citation>
    <scope>NUCLEOTIDE SEQUENCE</scope>
    <source>
        <strain evidence="1">FEM_GT703</strain>
    </source>
</reference>
<name>A0A2G4F5K6_9CYAN</name>
<dbReference type="PANTHER" id="PTHR36891">
    <property type="entry name" value="OS01G0127400 PROTEIN"/>
    <property type="match status" value="1"/>
</dbReference>
<dbReference type="Proteomes" id="UP000226442">
    <property type="component" value="Unassembled WGS sequence"/>
</dbReference>
<dbReference type="InterPro" id="IPR021763">
    <property type="entry name" value="DUF3326"/>
</dbReference>
<dbReference type="OrthoDB" id="9773169at2"/>
<evidence type="ECO:0000313" key="1">
    <source>
        <dbReference type="EMBL" id="PHX57005.1"/>
    </source>
</evidence>
<sequence>MLRPFTVVLIVPTGVGASIGGFAGDALPVARAIAQVSDTLITHPNVLNGAQLYWPIPNALYVEGYALDKFAQGCWGLQPVHQNRIGLILDSGIEPELQLRHLQAVDASRATLGLNITDYVQTDAPLNVELRMSESGASWGTIANPDSLLRAAEKLITQAKVQAIAVVARFPDDIGSLALENYRHGKGVDPLAGAEAVISHLIVRTFKIPCAHAPALLPLPLDPHLSPRSAAEEIGYTFLSCVLAGLSKAPQFVTPTVGQASCLSVVLDGQDARATQVLDGQDARATQVLGGQDAHPTRENFYANRRDFQSHGLWADRVDAVVIPATACGGSAILSLSGRSAVQIIAVGDNKTQMQASPEKLRIKALQVNSYLEAIGVLVALRAGISPVALGADISPLRCLSDSTKQISNLKSKID</sequence>
<dbReference type="EMBL" id="NXIB02000008">
    <property type="protein sequence ID" value="PHX57005.1"/>
    <property type="molecule type" value="Genomic_DNA"/>
</dbReference>
<dbReference type="Pfam" id="PF11805">
    <property type="entry name" value="DUF3326"/>
    <property type="match status" value="2"/>
</dbReference>
<protein>
    <submittedName>
        <fullName evidence="1">DUF3326 domain-containing protein</fullName>
    </submittedName>
</protein>
<evidence type="ECO:0000313" key="2">
    <source>
        <dbReference type="Proteomes" id="UP000226442"/>
    </source>
</evidence>
<comment type="caution">
    <text evidence="1">The sequence shown here is derived from an EMBL/GenBank/DDBJ whole genome shotgun (WGS) entry which is preliminary data.</text>
</comment>
<dbReference type="AlphaFoldDB" id="A0A2G4F5K6"/>
<proteinExistence type="predicted"/>
<dbReference type="PANTHER" id="PTHR36891:SF1">
    <property type="entry name" value="OS01G0127400 PROTEIN"/>
    <property type="match status" value="1"/>
</dbReference>
<accession>A0A2G4F5K6</accession>
<gene>
    <name evidence="1" type="ORF">CP500_002390</name>
</gene>
<keyword evidence="2" id="KW-1185">Reference proteome</keyword>
<dbReference type="RefSeq" id="WP_096831486.1">
    <property type="nucleotide sequence ID" value="NZ_NXIB02000008.1"/>
</dbReference>
<organism evidence="1 2">
    <name type="scientific">Tychonema bourrellyi FEM_GT703</name>
    <dbReference type="NCBI Taxonomy" id="2040638"/>
    <lineage>
        <taxon>Bacteria</taxon>
        <taxon>Bacillati</taxon>
        <taxon>Cyanobacteriota</taxon>
        <taxon>Cyanophyceae</taxon>
        <taxon>Oscillatoriophycideae</taxon>
        <taxon>Oscillatoriales</taxon>
        <taxon>Microcoleaceae</taxon>
        <taxon>Tychonema</taxon>
    </lineage>
</organism>